<feature type="region of interest" description="Disordered" evidence="1">
    <location>
        <begin position="99"/>
        <end position="154"/>
    </location>
</feature>
<feature type="signal peptide" evidence="2">
    <location>
        <begin position="1"/>
        <end position="18"/>
    </location>
</feature>
<organism evidence="3 4">
    <name type="scientific">Effrenium voratum</name>
    <dbReference type="NCBI Taxonomy" id="2562239"/>
    <lineage>
        <taxon>Eukaryota</taxon>
        <taxon>Sar</taxon>
        <taxon>Alveolata</taxon>
        <taxon>Dinophyceae</taxon>
        <taxon>Suessiales</taxon>
        <taxon>Symbiodiniaceae</taxon>
        <taxon>Effrenium</taxon>
    </lineage>
</organism>
<evidence type="ECO:0000256" key="1">
    <source>
        <dbReference type="SAM" id="MobiDB-lite"/>
    </source>
</evidence>
<evidence type="ECO:0000256" key="2">
    <source>
        <dbReference type="SAM" id="SignalP"/>
    </source>
</evidence>
<dbReference type="AlphaFoldDB" id="A0AA36JIE0"/>
<name>A0AA36JIE0_9DINO</name>
<dbReference type="Gene3D" id="3.50.4.10">
    <property type="entry name" value="Hepatocyte Growth Factor"/>
    <property type="match status" value="1"/>
</dbReference>
<proteinExistence type="predicted"/>
<evidence type="ECO:0000313" key="3">
    <source>
        <dbReference type="EMBL" id="CAJ1406229.1"/>
    </source>
</evidence>
<keyword evidence="2" id="KW-0732">Signal</keyword>
<gene>
    <name evidence="3" type="ORF">EVOR1521_LOCUS28246</name>
</gene>
<feature type="compositionally biased region" description="Low complexity" evidence="1">
    <location>
        <begin position="128"/>
        <end position="154"/>
    </location>
</feature>
<reference evidence="3" key="1">
    <citation type="submission" date="2023-08" db="EMBL/GenBank/DDBJ databases">
        <authorList>
            <person name="Chen Y."/>
            <person name="Shah S."/>
            <person name="Dougan E. K."/>
            <person name="Thang M."/>
            <person name="Chan C."/>
        </authorList>
    </citation>
    <scope>NUCLEOTIDE SEQUENCE</scope>
</reference>
<sequence>MAFAIGWHVVALWCLAAAEPALRSFWPHQCCTTCLTRFCSPRSGNCYDQKRKDYYLECKIDCCNSCAGLPFCSPVSGNCYDQKRKNYYLECTMPQGTMPQPTMPQGTMPQDTMPQGTMPQPTMPQPTMPQGAMPQPTMPQGTMPQGTMPQGTVPQPQPPTFPMYYYAGEGRCDPATPTKMASFSTATAAECRGSCQNTPGCKVFDFLNPSSACGGTGLCQLHYAYCSMVTDPCWEQYRLD</sequence>
<comment type="caution">
    <text evidence="3">The sequence shown here is derived from an EMBL/GenBank/DDBJ whole genome shotgun (WGS) entry which is preliminary data.</text>
</comment>
<evidence type="ECO:0008006" key="5">
    <source>
        <dbReference type="Google" id="ProtNLM"/>
    </source>
</evidence>
<accession>A0AA36JIE0</accession>
<evidence type="ECO:0000313" key="4">
    <source>
        <dbReference type="Proteomes" id="UP001178507"/>
    </source>
</evidence>
<feature type="compositionally biased region" description="Low complexity" evidence="1">
    <location>
        <begin position="99"/>
        <end position="120"/>
    </location>
</feature>
<dbReference type="EMBL" id="CAUJNA010003619">
    <property type="protein sequence ID" value="CAJ1406229.1"/>
    <property type="molecule type" value="Genomic_DNA"/>
</dbReference>
<feature type="chain" id="PRO_5041443908" description="Apple domain-containing protein" evidence="2">
    <location>
        <begin position="19"/>
        <end position="240"/>
    </location>
</feature>
<dbReference type="Proteomes" id="UP001178507">
    <property type="component" value="Unassembled WGS sequence"/>
</dbReference>
<protein>
    <recommendedName>
        <fullName evidence="5">Apple domain-containing protein</fullName>
    </recommendedName>
</protein>
<keyword evidence="4" id="KW-1185">Reference proteome</keyword>